<dbReference type="AlphaFoldDB" id="A0A1H1GVQ0"/>
<dbReference type="EMBL" id="FNKX01000001">
    <property type="protein sequence ID" value="SDR16916.1"/>
    <property type="molecule type" value="Genomic_DNA"/>
</dbReference>
<gene>
    <name evidence="2" type="ORF">SAMN05445850_3097</name>
</gene>
<evidence type="ECO:0000313" key="2">
    <source>
        <dbReference type="EMBL" id="SDR16916.1"/>
    </source>
</evidence>
<organism evidence="2 3">
    <name type="scientific">Paraburkholderia tuberum</name>
    <dbReference type="NCBI Taxonomy" id="157910"/>
    <lineage>
        <taxon>Bacteria</taxon>
        <taxon>Pseudomonadati</taxon>
        <taxon>Pseudomonadota</taxon>
        <taxon>Betaproteobacteria</taxon>
        <taxon>Burkholderiales</taxon>
        <taxon>Burkholderiaceae</taxon>
        <taxon>Paraburkholderia</taxon>
    </lineage>
</organism>
<sequence length="95" mass="10599">MNTPTPKIAMDAVESSQIHSIGYDPSTGTLAVRFKDGKTGAPTSLYYYSNFTPSNFEALRQAKSIGTHFHHHIRPFPHRFPCVCVEKKPYTGRAS</sequence>
<feature type="domain" description="KTSC" evidence="1">
    <location>
        <begin position="14"/>
        <end position="75"/>
    </location>
</feature>
<evidence type="ECO:0000259" key="1">
    <source>
        <dbReference type="Pfam" id="PF13619"/>
    </source>
</evidence>
<proteinExistence type="predicted"/>
<protein>
    <submittedName>
        <fullName evidence="2">KTSC domain-containing protein</fullName>
    </submittedName>
</protein>
<accession>A0A1H1GVQ0</accession>
<dbReference type="InterPro" id="IPR025309">
    <property type="entry name" value="KTSC_dom"/>
</dbReference>
<dbReference type="Proteomes" id="UP000199365">
    <property type="component" value="Unassembled WGS sequence"/>
</dbReference>
<keyword evidence="3" id="KW-1185">Reference proteome</keyword>
<dbReference type="Pfam" id="PF13619">
    <property type="entry name" value="KTSC"/>
    <property type="match status" value="1"/>
</dbReference>
<dbReference type="STRING" id="157910.SAMN05445850_3097"/>
<evidence type="ECO:0000313" key="3">
    <source>
        <dbReference type="Proteomes" id="UP000199365"/>
    </source>
</evidence>
<name>A0A1H1GVQ0_9BURK</name>
<reference evidence="3" key="1">
    <citation type="submission" date="2016-10" db="EMBL/GenBank/DDBJ databases">
        <authorList>
            <person name="Varghese N."/>
            <person name="Submissions S."/>
        </authorList>
    </citation>
    <scope>NUCLEOTIDE SEQUENCE [LARGE SCALE GENOMIC DNA]</scope>
    <source>
        <strain evidence="3">DUS833</strain>
    </source>
</reference>